<proteinExistence type="predicted"/>
<name>A0A317SRB7_9PEZI</name>
<keyword evidence="2" id="KW-1185">Reference proteome</keyword>
<dbReference type="Pfam" id="PF07956">
    <property type="entry name" value="DUF1690"/>
    <property type="match status" value="1"/>
</dbReference>
<gene>
    <name evidence="1" type="ORF">C7212DRAFT_321505</name>
</gene>
<dbReference type="STRING" id="42249.A0A317SRB7"/>
<dbReference type="EMBL" id="PYWC01000038">
    <property type="protein sequence ID" value="PWW76117.1"/>
    <property type="molecule type" value="Genomic_DNA"/>
</dbReference>
<dbReference type="Proteomes" id="UP000246991">
    <property type="component" value="Unassembled WGS sequence"/>
</dbReference>
<accession>A0A317SRB7</accession>
<reference evidence="1 2" key="1">
    <citation type="submission" date="2018-03" db="EMBL/GenBank/DDBJ databases">
        <title>Genomes of Pezizomycetes fungi and the evolution of truffles.</title>
        <authorList>
            <person name="Murat C."/>
            <person name="Payen T."/>
            <person name="Noel B."/>
            <person name="Kuo A."/>
            <person name="Martin F.M."/>
        </authorList>
    </citation>
    <scope>NUCLEOTIDE SEQUENCE [LARGE SCALE GENOMIC DNA]</scope>
    <source>
        <strain evidence="1">091103-1</strain>
    </source>
</reference>
<evidence type="ECO:0000313" key="1">
    <source>
        <dbReference type="EMBL" id="PWW76117.1"/>
    </source>
</evidence>
<dbReference type="InterPro" id="IPR012471">
    <property type="entry name" value="DUF1690"/>
</dbReference>
<sequence>MGSGNSKPAERVFDGGETPVRFSNNLVESLQFPARTQEKSLEVQVQSRVESELQRLQSQESRILADLESKLSESDKGWGYEGVK</sequence>
<organism evidence="1 2">
    <name type="scientific">Tuber magnatum</name>
    <name type="common">white Piedmont truffle</name>
    <dbReference type="NCBI Taxonomy" id="42249"/>
    <lineage>
        <taxon>Eukaryota</taxon>
        <taxon>Fungi</taxon>
        <taxon>Dikarya</taxon>
        <taxon>Ascomycota</taxon>
        <taxon>Pezizomycotina</taxon>
        <taxon>Pezizomycetes</taxon>
        <taxon>Pezizales</taxon>
        <taxon>Tuberaceae</taxon>
        <taxon>Tuber</taxon>
    </lineage>
</organism>
<dbReference type="AlphaFoldDB" id="A0A317SRB7"/>
<comment type="caution">
    <text evidence="1">The sequence shown here is derived from an EMBL/GenBank/DDBJ whole genome shotgun (WGS) entry which is preliminary data.</text>
</comment>
<dbReference type="OrthoDB" id="5544375at2759"/>
<protein>
    <submittedName>
        <fullName evidence="1">Uncharacterized protein</fullName>
    </submittedName>
</protein>
<evidence type="ECO:0000313" key="2">
    <source>
        <dbReference type="Proteomes" id="UP000246991"/>
    </source>
</evidence>